<keyword evidence="1 3" id="KW-0853">WD repeat</keyword>
<dbReference type="SUPFAM" id="SSF50978">
    <property type="entry name" value="WD40 repeat-like"/>
    <property type="match status" value="1"/>
</dbReference>
<keyword evidence="2" id="KW-0677">Repeat</keyword>
<dbReference type="InterPro" id="IPR015943">
    <property type="entry name" value="WD40/YVTN_repeat-like_dom_sf"/>
</dbReference>
<dbReference type="Gene3D" id="2.130.10.10">
    <property type="entry name" value="YVTN repeat-like/Quinoprotein amine dehydrogenase"/>
    <property type="match status" value="1"/>
</dbReference>
<sequence length="500" mass="55379">MSSSSSSEDGNNGIDVAGPSTRRPRRAPRGRGGDFEGPSPSRRRANNDVWPEPFIEAVAIQVATEAARSIGRLAAALALASVFQSKASMCWCQKHMEPNACFTKLIFPLSPQRDMVCSTWRAVSRSDQLWQRITRRIWGRTHLRQDTWRDEYVYWHRTSLNFLNGRSSHAVLHFDPADHPRDGGGDPDALACRCLTLSDTHLACGFADGAVRLFELSTRLHVRTFHPPPRNLLGRFSRAVTGIILPAANHHRNRLVFGTLDGDIHVAVINGTPIPRRAHVGHVVEDGVLVDFTGCGRWWVGLYAGVPGRAFHIWDGNTEELVFVGGSLTDPEAVTGWQMLIELTHVVGRVRVTSQESAVACTSSRAIAFDLRNQGLVLGEEEYEDGLTATSFDVSNSAYIIVDSNGVARVRRVGMLEEVCTFSVRRGAWQRGVMGCMNRGYALMCAGGVMRVWEIRLGNGQYRYRFAEEIGELNALVADERHVVASSSDGRLRIWDFGAQ</sequence>
<gene>
    <name evidence="5" type="ORF">L484_014270</name>
</gene>
<dbReference type="InterPro" id="IPR036322">
    <property type="entry name" value="WD40_repeat_dom_sf"/>
</dbReference>
<protein>
    <submittedName>
        <fullName evidence="5">Transcriptional regulator STERILE APETALA</fullName>
    </submittedName>
</protein>
<dbReference type="Proteomes" id="UP000030645">
    <property type="component" value="Unassembled WGS sequence"/>
</dbReference>
<dbReference type="PROSITE" id="PS00678">
    <property type="entry name" value="WD_REPEATS_1"/>
    <property type="match status" value="1"/>
</dbReference>
<organism evidence="5 6">
    <name type="scientific">Morus notabilis</name>
    <dbReference type="NCBI Taxonomy" id="981085"/>
    <lineage>
        <taxon>Eukaryota</taxon>
        <taxon>Viridiplantae</taxon>
        <taxon>Streptophyta</taxon>
        <taxon>Embryophyta</taxon>
        <taxon>Tracheophyta</taxon>
        <taxon>Spermatophyta</taxon>
        <taxon>Magnoliopsida</taxon>
        <taxon>eudicotyledons</taxon>
        <taxon>Gunneridae</taxon>
        <taxon>Pentapetalae</taxon>
        <taxon>rosids</taxon>
        <taxon>fabids</taxon>
        <taxon>Rosales</taxon>
        <taxon>Moraceae</taxon>
        <taxon>Moreae</taxon>
        <taxon>Morus</taxon>
    </lineage>
</organism>
<dbReference type="PANTHER" id="PTHR19855:SF31">
    <property type="entry name" value="TRANSCRIPTIONAL REGULATOR STERILE APETALA"/>
    <property type="match status" value="1"/>
</dbReference>
<evidence type="ECO:0000313" key="6">
    <source>
        <dbReference type="Proteomes" id="UP000030645"/>
    </source>
</evidence>
<feature type="region of interest" description="Disordered" evidence="4">
    <location>
        <begin position="1"/>
        <end position="48"/>
    </location>
</feature>
<dbReference type="STRING" id="981085.W9SC74"/>
<keyword evidence="6" id="KW-1185">Reference proteome</keyword>
<dbReference type="SUPFAM" id="SSF81383">
    <property type="entry name" value="F-box domain"/>
    <property type="match status" value="1"/>
</dbReference>
<evidence type="ECO:0000313" key="5">
    <source>
        <dbReference type="EMBL" id="EXB98284.1"/>
    </source>
</evidence>
<evidence type="ECO:0000256" key="3">
    <source>
        <dbReference type="PROSITE-ProRule" id="PRU00221"/>
    </source>
</evidence>
<evidence type="ECO:0000256" key="1">
    <source>
        <dbReference type="ARBA" id="ARBA00022574"/>
    </source>
</evidence>
<evidence type="ECO:0000256" key="4">
    <source>
        <dbReference type="SAM" id="MobiDB-lite"/>
    </source>
</evidence>
<dbReference type="PROSITE" id="PS50082">
    <property type="entry name" value="WD_REPEATS_2"/>
    <property type="match status" value="1"/>
</dbReference>
<dbReference type="PANTHER" id="PTHR19855">
    <property type="entry name" value="WD40 REPEAT PROTEIN 12, 37"/>
    <property type="match status" value="1"/>
</dbReference>
<dbReference type="EMBL" id="KE345285">
    <property type="protein sequence ID" value="EXB98284.1"/>
    <property type="molecule type" value="Genomic_DNA"/>
</dbReference>
<dbReference type="InterPro" id="IPR001680">
    <property type="entry name" value="WD40_rpt"/>
</dbReference>
<dbReference type="InterPro" id="IPR036047">
    <property type="entry name" value="F-box-like_dom_sf"/>
</dbReference>
<evidence type="ECO:0000256" key="2">
    <source>
        <dbReference type="ARBA" id="ARBA00022737"/>
    </source>
</evidence>
<name>W9SC74_9ROSA</name>
<feature type="repeat" description="WD" evidence="3">
    <location>
        <begin position="479"/>
        <end position="500"/>
    </location>
</feature>
<reference evidence="6" key="1">
    <citation type="submission" date="2013-01" db="EMBL/GenBank/DDBJ databases">
        <title>Draft Genome Sequence of a Mulberry Tree, Morus notabilis C.K. Schneid.</title>
        <authorList>
            <person name="He N."/>
            <person name="Zhao S."/>
        </authorList>
    </citation>
    <scope>NUCLEOTIDE SEQUENCE</scope>
</reference>
<dbReference type="InterPro" id="IPR019775">
    <property type="entry name" value="WD40_repeat_CS"/>
</dbReference>
<dbReference type="eggNOG" id="ENOG502QPKU">
    <property type="taxonomic scope" value="Eukaryota"/>
</dbReference>
<dbReference type="AlphaFoldDB" id="W9SC74"/>
<accession>W9SC74</accession>
<proteinExistence type="predicted"/>